<protein>
    <recommendedName>
        <fullName evidence="7">Lipopolysaccharide assembly protein A domain-containing protein</fullName>
    </recommendedName>
</protein>
<evidence type="ECO:0000256" key="3">
    <source>
        <dbReference type="ARBA" id="ARBA00022989"/>
    </source>
</evidence>
<evidence type="ECO:0000259" key="7">
    <source>
        <dbReference type="Pfam" id="PF06305"/>
    </source>
</evidence>
<dbReference type="HOGENOM" id="CLU_144217_1_0_3"/>
<feature type="coiled-coil region" evidence="5">
    <location>
        <begin position="75"/>
        <end position="109"/>
    </location>
</feature>
<gene>
    <name evidence="8" type="ordered locus">Cyan7425_3704</name>
</gene>
<dbReference type="eggNOG" id="COG5416">
    <property type="taxonomic scope" value="Bacteria"/>
</dbReference>
<sequence>MRQVNFTLIFVISLALVLFGIENTEPVPINIVQGVTLQAPLCIELIAAMGLGAVFAWVFSVWVNLQRGMTVKQEVQHRDAQIESLKEDLERYQAELEQQQRLLPSATIE</sequence>
<evidence type="ECO:0000313" key="8">
    <source>
        <dbReference type="EMBL" id="ACL46023.1"/>
    </source>
</evidence>
<keyword evidence="2 6" id="KW-0812">Transmembrane</keyword>
<dbReference type="KEGG" id="cyn:Cyan7425_3704"/>
<name>B8HSP0_CYAP4</name>
<proteinExistence type="predicted"/>
<keyword evidence="5" id="KW-0175">Coiled coil</keyword>
<keyword evidence="4 6" id="KW-0472">Membrane</keyword>
<dbReference type="STRING" id="395961.Cyan7425_3704"/>
<dbReference type="Pfam" id="PF06305">
    <property type="entry name" value="LapA_dom"/>
    <property type="match status" value="1"/>
</dbReference>
<organism evidence="8">
    <name type="scientific">Cyanothece sp. (strain PCC 7425 / ATCC 29141)</name>
    <dbReference type="NCBI Taxonomy" id="395961"/>
    <lineage>
        <taxon>Bacteria</taxon>
        <taxon>Bacillati</taxon>
        <taxon>Cyanobacteriota</taxon>
        <taxon>Cyanophyceae</taxon>
        <taxon>Gomontiellales</taxon>
        <taxon>Cyanothecaceae</taxon>
        <taxon>Cyanothece</taxon>
    </lineage>
</organism>
<keyword evidence="1" id="KW-1003">Cell membrane</keyword>
<evidence type="ECO:0000256" key="6">
    <source>
        <dbReference type="SAM" id="Phobius"/>
    </source>
</evidence>
<reference evidence="8" key="1">
    <citation type="submission" date="2009-01" db="EMBL/GenBank/DDBJ databases">
        <title>Complete sequence of chromosome Cyanothece sp. PCC 7425.</title>
        <authorList>
            <consortium name="US DOE Joint Genome Institute"/>
            <person name="Lucas S."/>
            <person name="Copeland A."/>
            <person name="Lapidus A."/>
            <person name="Glavina del Rio T."/>
            <person name="Dalin E."/>
            <person name="Tice H."/>
            <person name="Bruce D."/>
            <person name="Goodwin L."/>
            <person name="Pitluck S."/>
            <person name="Sims D."/>
            <person name="Meineke L."/>
            <person name="Brettin T."/>
            <person name="Detter J.C."/>
            <person name="Han C."/>
            <person name="Larimer F."/>
            <person name="Land M."/>
            <person name="Hauser L."/>
            <person name="Kyrpides N."/>
            <person name="Ovchinnikova G."/>
            <person name="Liberton M."/>
            <person name="Stoeckel J."/>
            <person name="Banerjee A."/>
            <person name="Singh A."/>
            <person name="Page L."/>
            <person name="Sato H."/>
            <person name="Zhao L."/>
            <person name="Sherman L."/>
            <person name="Pakrasi H."/>
            <person name="Richardson P."/>
        </authorList>
    </citation>
    <scope>NUCLEOTIDE SEQUENCE</scope>
    <source>
        <strain evidence="8">PCC 7425</strain>
    </source>
</reference>
<evidence type="ECO:0000256" key="4">
    <source>
        <dbReference type="ARBA" id="ARBA00023136"/>
    </source>
</evidence>
<evidence type="ECO:0000256" key="5">
    <source>
        <dbReference type="SAM" id="Coils"/>
    </source>
</evidence>
<dbReference type="AlphaFoldDB" id="B8HSP0"/>
<dbReference type="EMBL" id="CP001344">
    <property type="protein sequence ID" value="ACL46023.1"/>
    <property type="molecule type" value="Genomic_DNA"/>
</dbReference>
<dbReference type="InterPro" id="IPR010445">
    <property type="entry name" value="LapA_dom"/>
</dbReference>
<dbReference type="OrthoDB" id="530861at2"/>
<feature type="transmembrane region" description="Helical" evidence="6">
    <location>
        <begin position="43"/>
        <end position="63"/>
    </location>
</feature>
<accession>B8HSP0</accession>
<evidence type="ECO:0000256" key="1">
    <source>
        <dbReference type="ARBA" id="ARBA00022475"/>
    </source>
</evidence>
<evidence type="ECO:0000256" key="2">
    <source>
        <dbReference type="ARBA" id="ARBA00022692"/>
    </source>
</evidence>
<keyword evidence="3 6" id="KW-1133">Transmembrane helix</keyword>
<feature type="domain" description="Lipopolysaccharide assembly protein A" evidence="7">
    <location>
        <begin position="22"/>
        <end position="89"/>
    </location>
</feature>
<dbReference type="GO" id="GO:0005886">
    <property type="term" value="C:plasma membrane"/>
    <property type="evidence" value="ECO:0007669"/>
    <property type="project" value="InterPro"/>
</dbReference>